<dbReference type="Proteomes" id="UP000295757">
    <property type="component" value="Unassembled WGS sequence"/>
</dbReference>
<dbReference type="OrthoDB" id="398485at2"/>
<gene>
    <name evidence="3" type="ORF">BCF59_0205</name>
</gene>
<feature type="region of interest" description="Disordered" evidence="1">
    <location>
        <begin position="322"/>
        <end position="344"/>
    </location>
</feature>
<keyword evidence="2" id="KW-1133">Transmembrane helix</keyword>
<feature type="transmembrane region" description="Helical" evidence="2">
    <location>
        <begin position="34"/>
        <end position="56"/>
    </location>
</feature>
<organism evidence="3 4">
    <name type="scientific">Mycoplasmopsis mustelae</name>
    <dbReference type="NCBI Taxonomy" id="171289"/>
    <lineage>
        <taxon>Bacteria</taxon>
        <taxon>Bacillati</taxon>
        <taxon>Mycoplasmatota</taxon>
        <taxon>Mycoplasmoidales</taxon>
        <taxon>Metamycoplasmataceae</taxon>
        <taxon>Mycoplasmopsis</taxon>
    </lineage>
</organism>
<name>A0A4R7UCS6_9BACT</name>
<proteinExistence type="predicted"/>
<comment type="caution">
    <text evidence="3">The sequence shown here is derived from an EMBL/GenBank/DDBJ whole genome shotgun (WGS) entry which is preliminary data.</text>
</comment>
<dbReference type="EMBL" id="SOCN01000001">
    <property type="protein sequence ID" value="TDV24252.1"/>
    <property type="molecule type" value="Genomic_DNA"/>
</dbReference>
<evidence type="ECO:0000256" key="2">
    <source>
        <dbReference type="SAM" id="Phobius"/>
    </source>
</evidence>
<sequence>MKLSKLFNVLQISWKEPLPDNQLILGKKIKVWKLVLFMIFYLFSLVLNVLFVIKILPAWLQWTYVYTYALLFGNTIFYLYLLSLIYLVILLLTSKYRQNSLTWFSRQRKINWSDFRQRSLQILIALFLFLVLLTHIILHFIYQVQYEFSLQLPQKIYVEGWWKHFIRSDSMIVSAFKFNIFNNVGFLFDSIFNLLYIPTFSAILPILVLLTIFIFILHKILDFKLLRIQNRLNIIQYQGYLSKGKYLLTTDLIRFFDFVFVAVKYFQIDFKKNSYKILLNQLLNMLDVSDVQQLLWNDEKSKHEKSSGDDLISQLEALEIPQTKPPKSANNQKFLDEISPIQRR</sequence>
<evidence type="ECO:0000256" key="1">
    <source>
        <dbReference type="SAM" id="MobiDB-lite"/>
    </source>
</evidence>
<keyword evidence="2" id="KW-0472">Membrane</keyword>
<accession>A0A4R7UCS6</accession>
<feature type="transmembrane region" description="Helical" evidence="2">
    <location>
        <begin position="122"/>
        <end position="142"/>
    </location>
</feature>
<protein>
    <submittedName>
        <fullName evidence="3">Uncharacterized protein</fullName>
    </submittedName>
</protein>
<dbReference type="AlphaFoldDB" id="A0A4R7UCS6"/>
<keyword evidence="4" id="KW-1185">Reference proteome</keyword>
<feature type="transmembrane region" description="Helical" evidence="2">
    <location>
        <begin position="68"/>
        <end position="92"/>
    </location>
</feature>
<reference evidence="3 4" key="1">
    <citation type="submission" date="2019-03" db="EMBL/GenBank/DDBJ databases">
        <title>Genomic Encyclopedia of Archaeal and Bacterial Type Strains, Phase II (KMG-II): from individual species to whole genera.</title>
        <authorList>
            <person name="Goeker M."/>
        </authorList>
    </citation>
    <scope>NUCLEOTIDE SEQUENCE [LARGE SCALE GENOMIC DNA]</scope>
    <source>
        <strain evidence="3 4">ATCC 35214</strain>
    </source>
</reference>
<evidence type="ECO:0000313" key="4">
    <source>
        <dbReference type="Proteomes" id="UP000295757"/>
    </source>
</evidence>
<keyword evidence="2" id="KW-0812">Transmembrane</keyword>
<evidence type="ECO:0000313" key="3">
    <source>
        <dbReference type="EMBL" id="TDV24252.1"/>
    </source>
</evidence>
<feature type="transmembrane region" description="Helical" evidence="2">
    <location>
        <begin position="195"/>
        <end position="217"/>
    </location>
</feature>